<evidence type="ECO:0000313" key="1">
    <source>
        <dbReference type="EMBL" id="JAH82733.1"/>
    </source>
</evidence>
<reference evidence="1" key="2">
    <citation type="journal article" date="2015" name="Fish Shellfish Immunol.">
        <title>Early steps in the European eel (Anguilla anguilla)-Vibrio vulnificus interaction in the gills: Role of the RtxA13 toxin.</title>
        <authorList>
            <person name="Callol A."/>
            <person name="Pajuelo D."/>
            <person name="Ebbesson L."/>
            <person name="Teles M."/>
            <person name="MacKenzie S."/>
            <person name="Amaro C."/>
        </authorList>
    </citation>
    <scope>NUCLEOTIDE SEQUENCE</scope>
</reference>
<proteinExistence type="predicted"/>
<accession>A0A0E9VZU8</accession>
<dbReference type="EMBL" id="GBXM01025844">
    <property type="protein sequence ID" value="JAH82733.1"/>
    <property type="molecule type" value="Transcribed_RNA"/>
</dbReference>
<organism evidence="1">
    <name type="scientific">Anguilla anguilla</name>
    <name type="common">European freshwater eel</name>
    <name type="synonym">Muraena anguilla</name>
    <dbReference type="NCBI Taxonomy" id="7936"/>
    <lineage>
        <taxon>Eukaryota</taxon>
        <taxon>Metazoa</taxon>
        <taxon>Chordata</taxon>
        <taxon>Craniata</taxon>
        <taxon>Vertebrata</taxon>
        <taxon>Euteleostomi</taxon>
        <taxon>Actinopterygii</taxon>
        <taxon>Neopterygii</taxon>
        <taxon>Teleostei</taxon>
        <taxon>Anguilliformes</taxon>
        <taxon>Anguillidae</taxon>
        <taxon>Anguilla</taxon>
    </lineage>
</organism>
<sequence>MRVLYKNVRPQRPVLDNISHKYREILQVT</sequence>
<protein>
    <submittedName>
        <fullName evidence="1">Uncharacterized protein</fullName>
    </submittedName>
</protein>
<reference evidence="1" key="1">
    <citation type="submission" date="2014-11" db="EMBL/GenBank/DDBJ databases">
        <authorList>
            <person name="Amaro Gonzalez C."/>
        </authorList>
    </citation>
    <scope>NUCLEOTIDE SEQUENCE</scope>
</reference>
<dbReference type="AlphaFoldDB" id="A0A0E9VZU8"/>
<name>A0A0E9VZU8_ANGAN</name>